<feature type="transmembrane region" description="Helical" evidence="1">
    <location>
        <begin position="407"/>
        <end position="426"/>
    </location>
</feature>
<feature type="transmembrane region" description="Helical" evidence="1">
    <location>
        <begin position="247"/>
        <end position="266"/>
    </location>
</feature>
<keyword evidence="1" id="KW-0812">Transmembrane</keyword>
<feature type="transmembrane region" description="Helical" evidence="1">
    <location>
        <begin position="371"/>
        <end position="395"/>
    </location>
</feature>
<evidence type="ECO:0000313" key="2">
    <source>
        <dbReference type="EMBL" id="MBC5681396.1"/>
    </source>
</evidence>
<feature type="transmembrane region" description="Helical" evidence="1">
    <location>
        <begin position="12"/>
        <end position="36"/>
    </location>
</feature>
<comment type="caution">
    <text evidence="2">The sequence shown here is derived from an EMBL/GenBank/DDBJ whole genome shotgun (WGS) entry which is preliminary data.</text>
</comment>
<keyword evidence="1" id="KW-1133">Transmembrane helix</keyword>
<feature type="transmembrane region" description="Helical" evidence="1">
    <location>
        <begin position="105"/>
        <end position="126"/>
    </location>
</feature>
<evidence type="ECO:0008006" key="4">
    <source>
        <dbReference type="Google" id="ProtNLM"/>
    </source>
</evidence>
<feature type="transmembrane region" description="Helical" evidence="1">
    <location>
        <begin position="207"/>
        <end position="226"/>
    </location>
</feature>
<name>A0ABR7G3R1_9FIRM</name>
<accession>A0ABR7G3R1</accession>
<dbReference type="EMBL" id="JACOPD010000007">
    <property type="protein sequence ID" value="MBC5681396.1"/>
    <property type="molecule type" value="Genomic_DNA"/>
</dbReference>
<protein>
    <recommendedName>
        <fullName evidence="4">Glycosyltransferase RgtA/B/C/D-like domain-containing protein</fullName>
    </recommendedName>
</protein>
<keyword evidence="3" id="KW-1185">Reference proteome</keyword>
<organism evidence="2 3">
    <name type="scientific">Lachnospira hominis</name>
    <name type="common">ex Liu et al. 2021</name>
    <dbReference type="NCBI Taxonomy" id="2763051"/>
    <lineage>
        <taxon>Bacteria</taxon>
        <taxon>Bacillati</taxon>
        <taxon>Bacillota</taxon>
        <taxon>Clostridia</taxon>
        <taxon>Lachnospirales</taxon>
        <taxon>Lachnospiraceae</taxon>
        <taxon>Lachnospira</taxon>
    </lineage>
</organism>
<sequence>METTEKSNRLAKIISTVVVLAIIAGLEYLFFAKVLFSDALIGETNDSRLNNLLVEHWFHAFTGKESFSVVNIFYPMPDTVAFTDMLVGFAIPYSILRAFGMNMFLANKIVLIAFHIFGSYTFYYLLKRKFKIDSFWSLVGVVIFSYSSAYYVRIGHTQLMAISLIPILIIFIYSFFEKFESNKKRILYAVLSITTYALIMYTSWYTAFFTALFFVTLILTYLIVSYSNKNRVLKVVFEYIKTCWKEVVAYCIYAICIVIPFFKLYIPVSKMFGKRTYGEIVSQLPELIDFFNVSTGNRMLGWLMEKMNLNGRYETKGMFVWELYVGFSIIVMGLLVFLFFYIRRKYLKQKYSLIEKTGVYDNQDMTLRVSLIYAVFVSFLLLVQSNGASLWLFVYKLFPGASAIRAVVRYNFFLTIPVAIVIAVNGYKICSGFEWKKGFAVAIPLVLSALIWYSNSNTVGIQSDWNISEEERQISTVSAPPDDCEAMYIIDTKPDSHTYYGEKYSWISYQHFAWEICEKYDIKNLNGYSGQFPIGWVLNNADDVKNIHKYATDWIEGTNVSLKVYYYDMGTDTWHEYVPVK</sequence>
<proteinExistence type="predicted"/>
<feature type="transmembrane region" description="Helical" evidence="1">
    <location>
        <begin position="135"/>
        <end position="152"/>
    </location>
</feature>
<gene>
    <name evidence="2" type="ORF">H8S01_10535</name>
</gene>
<feature type="transmembrane region" description="Helical" evidence="1">
    <location>
        <begin position="81"/>
        <end position="99"/>
    </location>
</feature>
<dbReference type="RefSeq" id="WP_186837170.1">
    <property type="nucleotide sequence ID" value="NZ_JACOPD010000007.1"/>
</dbReference>
<reference evidence="2 3" key="1">
    <citation type="submission" date="2020-08" db="EMBL/GenBank/DDBJ databases">
        <title>Genome public.</title>
        <authorList>
            <person name="Liu C."/>
            <person name="Sun Q."/>
        </authorList>
    </citation>
    <scope>NUCLEOTIDE SEQUENCE [LARGE SCALE GENOMIC DNA]</scope>
    <source>
        <strain evidence="2 3">NSJ-43</strain>
    </source>
</reference>
<evidence type="ECO:0000256" key="1">
    <source>
        <dbReference type="SAM" id="Phobius"/>
    </source>
</evidence>
<feature type="transmembrane region" description="Helical" evidence="1">
    <location>
        <begin position="323"/>
        <end position="342"/>
    </location>
</feature>
<dbReference type="Proteomes" id="UP000628463">
    <property type="component" value="Unassembled WGS sequence"/>
</dbReference>
<keyword evidence="1" id="KW-0472">Membrane</keyword>
<evidence type="ECO:0000313" key="3">
    <source>
        <dbReference type="Proteomes" id="UP000628463"/>
    </source>
</evidence>
<feature type="transmembrane region" description="Helical" evidence="1">
    <location>
        <begin position="158"/>
        <end position="176"/>
    </location>
</feature>